<evidence type="ECO:0000259" key="1">
    <source>
        <dbReference type="Pfam" id="PF07992"/>
    </source>
</evidence>
<dbReference type="SUPFAM" id="SSF51905">
    <property type="entry name" value="FAD/NAD(P)-binding domain"/>
    <property type="match status" value="1"/>
</dbReference>
<sequence>MAFSETEGAAAEQNGHASLEPPHRVVVVGGAYAGMAAVLGLLDGIDGGRGRRPRRRVEITLLDERDGFFHSVGSPLAHVARAAVQGSWLPHRDIARLQRKEVRILHGAIKRVTPSTRTIAYIDNDNDGQEARLEYDYLVLATGLKRAWPIVPRATAFKDYVLDANKHIAGIATAANATVVVVGGGAVGIEFAAEIKQHHPHNRVVLIHSRQSLLSNEPLPQEFKDRAAQLLRAEGVELVLGQRATMAKSADGVTATSTTVTLTDGRSIVAGAVFDAVSRFTPNTSFLPREAVDAEGYVFVDERMALTSSPRHFAAGDICHWSGIKRAGPALVMGQVAASNIVAGMLNDEDPSAAPPAPSTFPHVAPMMGLAVGAQAVTFHPDQGVLWGREKLEDVFGEDLGWGSKCACLLLFVCLW</sequence>
<dbReference type="Gene3D" id="3.50.50.100">
    <property type="match status" value="1"/>
</dbReference>
<dbReference type="GeneID" id="54294858"/>
<organism evidence="2 3">
    <name type="scientific">Aplosporella prunicola CBS 121167</name>
    <dbReference type="NCBI Taxonomy" id="1176127"/>
    <lineage>
        <taxon>Eukaryota</taxon>
        <taxon>Fungi</taxon>
        <taxon>Dikarya</taxon>
        <taxon>Ascomycota</taxon>
        <taxon>Pezizomycotina</taxon>
        <taxon>Dothideomycetes</taxon>
        <taxon>Dothideomycetes incertae sedis</taxon>
        <taxon>Botryosphaeriales</taxon>
        <taxon>Aplosporellaceae</taxon>
        <taxon>Aplosporella</taxon>
    </lineage>
</organism>
<evidence type="ECO:0000313" key="3">
    <source>
        <dbReference type="Proteomes" id="UP000799438"/>
    </source>
</evidence>
<dbReference type="PANTHER" id="PTHR43735:SF24">
    <property type="entry name" value="NUCLEOTIDE-DISULPHIDE OXIDOREDUCTASE AMID-LIKE, PUTATIVE (AFU_ORTHOLOGUE AFUA_1G17180)-RELATED"/>
    <property type="match status" value="1"/>
</dbReference>
<dbReference type="InterPro" id="IPR023753">
    <property type="entry name" value="FAD/NAD-binding_dom"/>
</dbReference>
<dbReference type="GO" id="GO:0005737">
    <property type="term" value="C:cytoplasm"/>
    <property type="evidence" value="ECO:0007669"/>
    <property type="project" value="TreeGrafter"/>
</dbReference>
<gene>
    <name evidence="2" type="ORF">K452DRAFT_234319</name>
</gene>
<dbReference type="AlphaFoldDB" id="A0A6A6B2A1"/>
<evidence type="ECO:0000313" key="2">
    <source>
        <dbReference type="EMBL" id="KAF2138332.1"/>
    </source>
</evidence>
<accession>A0A6A6B2A1</accession>
<dbReference type="Proteomes" id="UP000799438">
    <property type="component" value="Unassembled WGS sequence"/>
</dbReference>
<name>A0A6A6B2A1_9PEZI</name>
<dbReference type="PRINTS" id="PR00368">
    <property type="entry name" value="FADPNR"/>
</dbReference>
<dbReference type="RefSeq" id="XP_033394045.1">
    <property type="nucleotide sequence ID" value="XM_033537362.1"/>
</dbReference>
<proteinExistence type="predicted"/>
<dbReference type="EMBL" id="ML995497">
    <property type="protein sequence ID" value="KAF2138332.1"/>
    <property type="molecule type" value="Genomic_DNA"/>
</dbReference>
<dbReference type="PANTHER" id="PTHR43735">
    <property type="entry name" value="APOPTOSIS-INDUCING FACTOR 1"/>
    <property type="match status" value="1"/>
</dbReference>
<dbReference type="Pfam" id="PF07992">
    <property type="entry name" value="Pyr_redox_2"/>
    <property type="match status" value="1"/>
</dbReference>
<dbReference type="PRINTS" id="PR00469">
    <property type="entry name" value="PNDRDTASEII"/>
</dbReference>
<dbReference type="OrthoDB" id="202203at2759"/>
<dbReference type="InterPro" id="IPR036188">
    <property type="entry name" value="FAD/NAD-bd_sf"/>
</dbReference>
<keyword evidence="3" id="KW-1185">Reference proteome</keyword>
<protein>
    <recommendedName>
        <fullName evidence="1">FAD/NAD(P)-binding domain-containing protein</fullName>
    </recommendedName>
</protein>
<reference evidence="2" key="1">
    <citation type="journal article" date="2020" name="Stud. Mycol.">
        <title>101 Dothideomycetes genomes: a test case for predicting lifestyles and emergence of pathogens.</title>
        <authorList>
            <person name="Haridas S."/>
            <person name="Albert R."/>
            <person name="Binder M."/>
            <person name="Bloem J."/>
            <person name="Labutti K."/>
            <person name="Salamov A."/>
            <person name="Andreopoulos B."/>
            <person name="Baker S."/>
            <person name="Barry K."/>
            <person name="Bills G."/>
            <person name="Bluhm B."/>
            <person name="Cannon C."/>
            <person name="Castanera R."/>
            <person name="Culley D."/>
            <person name="Daum C."/>
            <person name="Ezra D."/>
            <person name="Gonzalez J."/>
            <person name="Henrissat B."/>
            <person name="Kuo A."/>
            <person name="Liang C."/>
            <person name="Lipzen A."/>
            <person name="Lutzoni F."/>
            <person name="Magnuson J."/>
            <person name="Mondo S."/>
            <person name="Nolan M."/>
            <person name="Ohm R."/>
            <person name="Pangilinan J."/>
            <person name="Park H.-J."/>
            <person name="Ramirez L."/>
            <person name="Alfaro M."/>
            <person name="Sun H."/>
            <person name="Tritt A."/>
            <person name="Yoshinaga Y."/>
            <person name="Zwiers L.-H."/>
            <person name="Turgeon B."/>
            <person name="Goodwin S."/>
            <person name="Spatafora J."/>
            <person name="Crous P."/>
            <person name="Grigoriev I."/>
        </authorList>
    </citation>
    <scope>NUCLEOTIDE SEQUENCE</scope>
    <source>
        <strain evidence="2">CBS 121167</strain>
    </source>
</reference>
<dbReference type="GO" id="GO:0050660">
    <property type="term" value="F:flavin adenine dinucleotide binding"/>
    <property type="evidence" value="ECO:0007669"/>
    <property type="project" value="TreeGrafter"/>
</dbReference>
<feature type="domain" description="FAD/NAD(P)-binding" evidence="1">
    <location>
        <begin position="24"/>
        <end position="330"/>
    </location>
</feature>
<dbReference type="GO" id="GO:0004174">
    <property type="term" value="F:electron-transferring-flavoprotein dehydrogenase activity"/>
    <property type="evidence" value="ECO:0007669"/>
    <property type="project" value="TreeGrafter"/>
</dbReference>